<dbReference type="InterPro" id="IPR044677">
    <property type="entry name" value="SLC25A3/Pic2/Mir1-like"/>
</dbReference>
<dbReference type="AlphaFoldDB" id="B9I866"/>
<evidence type="ECO:0000256" key="1">
    <source>
        <dbReference type="ARBA" id="ARBA00004448"/>
    </source>
</evidence>
<keyword evidence="4" id="KW-0677">Repeat</keyword>
<dbReference type="eggNOG" id="KOG0767">
    <property type="taxonomic scope" value="Eukaryota"/>
</dbReference>
<protein>
    <submittedName>
        <fullName evidence="9">Uncharacterized protein</fullName>
    </submittedName>
</protein>
<evidence type="ECO:0000313" key="9">
    <source>
        <dbReference type="EMBL" id="PNT07588.1"/>
    </source>
</evidence>
<comment type="subcellular location">
    <subcellularLocation>
        <location evidence="1">Mitochondrion inner membrane</location>
        <topology evidence="1">Multi-pass membrane protein</topology>
    </subcellularLocation>
</comment>
<evidence type="ECO:0000313" key="10">
    <source>
        <dbReference type="Proteomes" id="UP000006729"/>
    </source>
</evidence>
<comment type="similarity">
    <text evidence="2">Belongs to the mitochondrial carrier (TC 2.A.29) family.</text>
</comment>
<dbReference type="Proteomes" id="UP000006729">
    <property type="component" value="Chromosome 13"/>
</dbReference>
<keyword evidence="6 8" id="KW-1133">Transmembrane helix</keyword>
<evidence type="ECO:0000256" key="4">
    <source>
        <dbReference type="ARBA" id="ARBA00022737"/>
    </source>
</evidence>
<dbReference type="GO" id="GO:1990547">
    <property type="term" value="P:mitochondrial phosphate ion transmembrane transport"/>
    <property type="evidence" value="ECO:0007669"/>
    <property type="project" value="InterPro"/>
</dbReference>
<evidence type="ECO:0000256" key="8">
    <source>
        <dbReference type="SAM" id="Phobius"/>
    </source>
</evidence>
<sequence>MKEVKGWSSLVEEFSPTFYGFCTVGGILSAGTTHLAITPLDVFKVKMQDFPISAYRHRGTLPDHVLKDFMVAQRDSDSKTLFPPGHRPLFNSATFAYLFILFSKKNIALNGLFKSS</sequence>
<feature type="transmembrane region" description="Helical" evidence="8">
    <location>
        <begin position="18"/>
        <end position="37"/>
    </location>
</feature>
<dbReference type="InParanoid" id="B9I866"/>
<dbReference type="HOGENOM" id="CLU_2101095_0_0_1"/>
<evidence type="ECO:0000256" key="7">
    <source>
        <dbReference type="ARBA" id="ARBA00023128"/>
    </source>
</evidence>
<proteinExistence type="inferred from homology"/>
<evidence type="ECO:0000256" key="6">
    <source>
        <dbReference type="ARBA" id="ARBA00022989"/>
    </source>
</evidence>
<accession>B9I866</accession>
<keyword evidence="8" id="KW-0472">Membrane</keyword>
<dbReference type="GO" id="GO:0005743">
    <property type="term" value="C:mitochondrial inner membrane"/>
    <property type="evidence" value="ECO:0007669"/>
    <property type="project" value="UniProtKB-SubCell"/>
</dbReference>
<keyword evidence="10" id="KW-1185">Reference proteome</keyword>
<keyword evidence="5" id="KW-0999">Mitochondrion inner membrane</keyword>
<keyword evidence="3" id="KW-0813">Transport</keyword>
<dbReference type="GO" id="GO:0005315">
    <property type="term" value="F:phosphate transmembrane transporter activity"/>
    <property type="evidence" value="ECO:0007669"/>
    <property type="project" value="InterPro"/>
</dbReference>
<dbReference type="EMBL" id="CM009302">
    <property type="protein sequence ID" value="PNT07588.1"/>
    <property type="molecule type" value="Genomic_DNA"/>
</dbReference>
<name>B9I866_POPTR</name>
<evidence type="ECO:0000256" key="5">
    <source>
        <dbReference type="ARBA" id="ARBA00022792"/>
    </source>
</evidence>
<organism evidence="9 10">
    <name type="scientific">Populus trichocarpa</name>
    <name type="common">Western balsam poplar</name>
    <name type="synonym">Populus balsamifera subsp. trichocarpa</name>
    <dbReference type="NCBI Taxonomy" id="3694"/>
    <lineage>
        <taxon>Eukaryota</taxon>
        <taxon>Viridiplantae</taxon>
        <taxon>Streptophyta</taxon>
        <taxon>Embryophyta</taxon>
        <taxon>Tracheophyta</taxon>
        <taxon>Spermatophyta</taxon>
        <taxon>Magnoliopsida</taxon>
        <taxon>eudicotyledons</taxon>
        <taxon>Gunneridae</taxon>
        <taxon>Pentapetalae</taxon>
        <taxon>rosids</taxon>
        <taxon>fabids</taxon>
        <taxon>Malpighiales</taxon>
        <taxon>Salicaceae</taxon>
        <taxon>Saliceae</taxon>
        <taxon>Populus</taxon>
    </lineage>
</organism>
<dbReference type="STRING" id="3694.B9I866"/>
<keyword evidence="8" id="KW-0812">Transmembrane</keyword>
<gene>
    <name evidence="9" type="ORF">POPTR_013G095600</name>
</gene>
<dbReference type="PANTHER" id="PTHR45671:SF4">
    <property type="entry name" value="MITOCHONDRIAL PHOSPHATE CARRIER PROTEIN 1, MITOCHONDRIAL"/>
    <property type="match status" value="1"/>
</dbReference>
<keyword evidence="7" id="KW-0496">Mitochondrion</keyword>
<dbReference type="PANTHER" id="PTHR45671">
    <property type="entry name" value="SOLUTE CARRIER FAMILY 25 (MITOCHONDRIAL CARRIER PHOSPHATE CARRIER), MEMBER 3, LIKE-RELATED-RELATED"/>
    <property type="match status" value="1"/>
</dbReference>
<reference evidence="9 10" key="1">
    <citation type="journal article" date="2006" name="Science">
        <title>The genome of black cottonwood, Populus trichocarpa (Torr. &amp; Gray).</title>
        <authorList>
            <person name="Tuskan G.A."/>
            <person name="Difazio S."/>
            <person name="Jansson S."/>
            <person name="Bohlmann J."/>
            <person name="Grigoriev I."/>
            <person name="Hellsten U."/>
            <person name="Putnam N."/>
            <person name="Ralph S."/>
            <person name="Rombauts S."/>
            <person name="Salamov A."/>
            <person name="Schein J."/>
            <person name="Sterck L."/>
            <person name="Aerts A."/>
            <person name="Bhalerao R.R."/>
            <person name="Bhalerao R.P."/>
            <person name="Blaudez D."/>
            <person name="Boerjan W."/>
            <person name="Brun A."/>
            <person name="Brunner A."/>
            <person name="Busov V."/>
            <person name="Campbell M."/>
            <person name="Carlson J."/>
            <person name="Chalot M."/>
            <person name="Chapman J."/>
            <person name="Chen G.L."/>
            <person name="Cooper D."/>
            <person name="Coutinho P.M."/>
            <person name="Couturier J."/>
            <person name="Covert S."/>
            <person name="Cronk Q."/>
            <person name="Cunningham R."/>
            <person name="Davis J."/>
            <person name="Degroeve S."/>
            <person name="Dejardin A."/>
            <person name="Depamphilis C."/>
            <person name="Detter J."/>
            <person name="Dirks B."/>
            <person name="Dubchak I."/>
            <person name="Duplessis S."/>
            <person name="Ehlting J."/>
            <person name="Ellis B."/>
            <person name="Gendler K."/>
            <person name="Goodstein D."/>
            <person name="Gribskov M."/>
            <person name="Grimwood J."/>
            <person name="Groover A."/>
            <person name="Gunter L."/>
            <person name="Hamberger B."/>
            <person name="Heinze B."/>
            <person name="Helariutta Y."/>
            <person name="Henrissat B."/>
            <person name="Holligan D."/>
            <person name="Holt R."/>
            <person name="Huang W."/>
            <person name="Islam-Faridi N."/>
            <person name="Jones S."/>
            <person name="Jones-Rhoades M."/>
            <person name="Jorgensen R."/>
            <person name="Joshi C."/>
            <person name="Kangasjarvi J."/>
            <person name="Karlsson J."/>
            <person name="Kelleher C."/>
            <person name="Kirkpatrick R."/>
            <person name="Kirst M."/>
            <person name="Kohler A."/>
            <person name="Kalluri U."/>
            <person name="Larimer F."/>
            <person name="Leebens-Mack J."/>
            <person name="Leple J.C."/>
            <person name="Locascio P."/>
            <person name="Lou Y."/>
            <person name="Lucas S."/>
            <person name="Martin F."/>
            <person name="Montanini B."/>
            <person name="Napoli C."/>
            <person name="Nelson D.R."/>
            <person name="Nelson C."/>
            <person name="Nieminen K."/>
            <person name="Nilsson O."/>
            <person name="Pereda V."/>
            <person name="Peter G."/>
            <person name="Philippe R."/>
            <person name="Pilate G."/>
            <person name="Poliakov A."/>
            <person name="Razumovskaya J."/>
            <person name="Richardson P."/>
            <person name="Rinaldi C."/>
            <person name="Ritland K."/>
            <person name="Rouze P."/>
            <person name="Ryaboy D."/>
            <person name="Schmutz J."/>
            <person name="Schrader J."/>
            <person name="Segerman B."/>
            <person name="Shin H."/>
            <person name="Siddiqui A."/>
            <person name="Sterky F."/>
            <person name="Terry A."/>
            <person name="Tsai C.J."/>
            <person name="Uberbacher E."/>
            <person name="Unneberg P."/>
            <person name="Vahala J."/>
            <person name="Wall K."/>
            <person name="Wessler S."/>
            <person name="Yang G."/>
            <person name="Yin T."/>
            <person name="Douglas C."/>
            <person name="Marra M."/>
            <person name="Sandberg G."/>
            <person name="Van de Peer Y."/>
            <person name="Rokhsar D."/>
        </authorList>
    </citation>
    <scope>NUCLEOTIDE SEQUENCE [LARGE SCALE GENOMIC DNA]</scope>
    <source>
        <strain evidence="10">cv. Nisqually</strain>
    </source>
</reference>
<evidence type="ECO:0000256" key="2">
    <source>
        <dbReference type="ARBA" id="ARBA00006375"/>
    </source>
</evidence>
<evidence type="ECO:0000256" key="3">
    <source>
        <dbReference type="ARBA" id="ARBA00022448"/>
    </source>
</evidence>